<sequence>MENRCPGGVCMGPVVVRRRSCAHFGFARRSLSYHSGSNLPFTHLTSLFPSRHPHGEKSIFCPSSGGCRRYAGTTPSSESAAPPNQRAEA</sequence>
<dbReference type="Proteomes" id="UP000059188">
    <property type="component" value="Unassembled WGS sequence"/>
</dbReference>
<proteinExistence type="predicted"/>
<gene>
    <name evidence="2" type="ORF">RSOLAG1IB_05248</name>
</gene>
<reference evidence="2 3" key="1">
    <citation type="submission" date="2014-11" db="EMBL/GenBank/DDBJ databases">
        <authorList>
            <person name="Wibberg Daniel"/>
        </authorList>
    </citation>
    <scope>NUCLEOTIDE SEQUENCE [LARGE SCALE GENOMIC DNA]</scope>
    <source>
        <strain evidence="2">Rhizoctonia solani AG1-IB 7/3/14</strain>
    </source>
</reference>
<feature type="region of interest" description="Disordered" evidence="1">
    <location>
        <begin position="70"/>
        <end position="89"/>
    </location>
</feature>
<keyword evidence="3" id="KW-1185">Reference proteome</keyword>
<organism evidence="2 3">
    <name type="scientific">Thanatephorus cucumeris (strain AG1-IB / isolate 7/3/14)</name>
    <name type="common">Lettuce bottom rot fungus</name>
    <name type="synonym">Rhizoctonia solani</name>
    <dbReference type="NCBI Taxonomy" id="1108050"/>
    <lineage>
        <taxon>Eukaryota</taxon>
        <taxon>Fungi</taxon>
        <taxon>Dikarya</taxon>
        <taxon>Basidiomycota</taxon>
        <taxon>Agaricomycotina</taxon>
        <taxon>Agaricomycetes</taxon>
        <taxon>Cantharellales</taxon>
        <taxon>Ceratobasidiaceae</taxon>
        <taxon>Rhizoctonia</taxon>
        <taxon>Rhizoctonia solani AG-1</taxon>
    </lineage>
</organism>
<dbReference type="AlphaFoldDB" id="A0A0B7FZ37"/>
<protein>
    <submittedName>
        <fullName evidence="2">Uncharacterized protein</fullName>
    </submittedName>
</protein>
<evidence type="ECO:0000256" key="1">
    <source>
        <dbReference type="SAM" id="MobiDB-lite"/>
    </source>
</evidence>
<dbReference type="EMBL" id="LN679107">
    <property type="protein sequence ID" value="CEL63206.1"/>
    <property type="molecule type" value="Genomic_DNA"/>
</dbReference>
<evidence type="ECO:0000313" key="2">
    <source>
        <dbReference type="EMBL" id="CEL63206.1"/>
    </source>
</evidence>
<evidence type="ECO:0000313" key="3">
    <source>
        <dbReference type="Proteomes" id="UP000059188"/>
    </source>
</evidence>
<accession>A0A0B7FZ37</accession>
<name>A0A0B7FZ37_THACB</name>